<feature type="region of interest" description="Disordered" evidence="1">
    <location>
        <begin position="63"/>
        <end position="135"/>
    </location>
</feature>
<dbReference type="AlphaFoldDB" id="A0A8J6LK82"/>
<gene>
    <name evidence="2" type="ORF">GEV33_006290</name>
</gene>
<keyword evidence="3" id="KW-1185">Reference proteome</keyword>
<reference evidence="2" key="2">
    <citation type="submission" date="2021-08" db="EMBL/GenBank/DDBJ databases">
        <authorList>
            <person name="Eriksson T."/>
        </authorList>
    </citation>
    <scope>NUCLEOTIDE SEQUENCE</scope>
    <source>
        <strain evidence="2">Stoneville</strain>
        <tissue evidence="2">Whole head</tissue>
    </source>
</reference>
<dbReference type="EMBL" id="JABDTM020021436">
    <property type="protein sequence ID" value="KAH0816501.1"/>
    <property type="molecule type" value="Genomic_DNA"/>
</dbReference>
<name>A0A8J6LK82_TENMO</name>
<proteinExistence type="predicted"/>
<feature type="compositionally biased region" description="Basic and acidic residues" evidence="1">
    <location>
        <begin position="106"/>
        <end position="116"/>
    </location>
</feature>
<reference evidence="2" key="1">
    <citation type="journal article" date="2020" name="J Insects Food Feed">
        <title>The yellow mealworm (Tenebrio molitor) genome: a resource for the emerging insects as food and feed industry.</title>
        <authorList>
            <person name="Eriksson T."/>
            <person name="Andere A."/>
            <person name="Kelstrup H."/>
            <person name="Emery V."/>
            <person name="Picard C."/>
        </authorList>
    </citation>
    <scope>NUCLEOTIDE SEQUENCE</scope>
    <source>
        <strain evidence="2">Stoneville</strain>
        <tissue evidence="2">Whole head</tissue>
    </source>
</reference>
<evidence type="ECO:0000256" key="1">
    <source>
        <dbReference type="SAM" id="MobiDB-lite"/>
    </source>
</evidence>
<comment type="caution">
    <text evidence="2">The sequence shown here is derived from an EMBL/GenBank/DDBJ whole genome shotgun (WGS) entry which is preliminary data.</text>
</comment>
<organism evidence="2 3">
    <name type="scientific">Tenebrio molitor</name>
    <name type="common">Yellow mealworm beetle</name>
    <dbReference type="NCBI Taxonomy" id="7067"/>
    <lineage>
        <taxon>Eukaryota</taxon>
        <taxon>Metazoa</taxon>
        <taxon>Ecdysozoa</taxon>
        <taxon>Arthropoda</taxon>
        <taxon>Hexapoda</taxon>
        <taxon>Insecta</taxon>
        <taxon>Pterygota</taxon>
        <taxon>Neoptera</taxon>
        <taxon>Endopterygota</taxon>
        <taxon>Coleoptera</taxon>
        <taxon>Polyphaga</taxon>
        <taxon>Cucujiformia</taxon>
        <taxon>Tenebrionidae</taxon>
        <taxon>Tenebrio</taxon>
    </lineage>
</organism>
<sequence>MKFSNRDRFSVDIYDRIRVATGAGEPVEEDRSGWKIVQEELQPYAAADLGFLHEGQRPYASADHISPPCWAGVIPQDPTREQDLTPDSPWPRNPKSRNKSYLARKGRGEEGPRGLSEDTDGVIDQRRKRGSEDLPPAHSSLFHLHSFYILLSIAW</sequence>
<feature type="compositionally biased region" description="Basic residues" evidence="1">
    <location>
        <begin position="94"/>
        <end position="105"/>
    </location>
</feature>
<evidence type="ECO:0000313" key="2">
    <source>
        <dbReference type="EMBL" id="KAH0816501.1"/>
    </source>
</evidence>
<dbReference type="Proteomes" id="UP000719412">
    <property type="component" value="Unassembled WGS sequence"/>
</dbReference>
<accession>A0A8J6LK82</accession>
<evidence type="ECO:0000313" key="3">
    <source>
        <dbReference type="Proteomes" id="UP000719412"/>
    </source>
</evidence>
<protein>
    <submittedName>
        <fullName evidence="2">Uncharacterized protein</fullName>
    </submittedName>
</protein>